<dbReference type="SUPFAM" id="SSF53335">
    <property type="entry name" value="S-adenosyl-L-methionine-dependent methyltransferases"/>
    <property type="match status" value="1"/>
</dbReference>
<dbReference type="EC" id="2.1.1.171" evidence="3"/>
<evidence type="ECO:0000313" key="4">
    <source>
        <dbReference type="Proteomes" id="UP000617951"/>
    </source>
</evidence>
<keyword evidence="4" id="KW-1185">Reference proteome</keyword>
<comment type="caution">
    <text evidence="3">The sequence shown here is derived from an EMBL/GenBank/DDBJ whole genome shotgun (WGS) entry which is preliminary data.</text>
</comment>
<proteinExistence type="predicted"/>
<dbReference type="InterPro" id="IPR029063">
    <property type="entry name" value="SAM-dependent_MTases_sf"/>
</dbReference>
<evidence type="ECO:0000256" key="1">
    <source>
        <dbReference type="ARBA" id="ARBA00022603"/>
    </source>
</evidence>
<protein>
    <submittedName>
        <fullName evidence="3">16S rRNA (Guanine(966)-N(2))-methyltransferase RsmD</fullName>
        <ecNumber evidence="3">2.1.1.171</ecNumber>
    </submittedName>
</protein>
<reference evidence="3" key="1">
    <citation type="submission" date="2020-08" db="EMBL/GenBank/DDBJ databases">
        <title>Genome public.</title>
        <authorList>
            <person name="Liu C."/>
            <person name="Sun Q."/>
        </authorList>
    </citation>
    <scope>NUCLEOTIDE SEQUENCE</scope>
    <source>
        <strain evidence="3">NSJ-63</strain>
    </source>
</reference>
<dbReference type="Pfam" id="PF03602">
    <property type="entry name" value="Cons_hypoth95"/>
    <property type="match status" value="1"/>
</dbReference>
<dbReference type="GO" id="GO:0003676">
    <property type="term" value="F:nucleic acid binding"/>
    <property type="evidence" value="ECO:0007669"/>
    <property type="project" value="InterPro"/>
</dbReference>
<evidence type="ECO:0000313" key="3">
    <source>
        <dbReference type="EMBL" id="MBC8537988.1"/>
    </source>
</evidence>
<sequence length="177" mass="19155">MRVIAGSARGIPLKAPAGMDTRPTVDKVKEAVFGSLQFFLPGSRVLDLFAGSGALGIEALSRGAAAAVLVEKQAAAMAVIRQNLRAARCEAGATLLQMDYLAALSRLREPFSFIFLDPPYAAGFYYPAMRAIRERELLAPGGRIVAEHDGSLEIPEGFSEARRKKYGKTYISYLTEE</sequence>
<dbReference type="PANTHER" id="PTHR43542">
    <property type="entry name" value="METHYLTRANSFERASE"/>
    <property type="match status" value="1"/>
</dbReference>
<evidence type="ECO:0000256" key="2">
    <source>
        <dbReference type="ARBA" id="ARBA00022679"/>
    </source>
</evidence>
<accession>A0A926DH19</accession>
<dbReference type="PROSITE" id="PS00092">
    <property type="entry name" value="N6_MTASE"/>
    <property type="match status" value="1"/>
</dbReference>
<gene>
    <name evidence="3" type="primary">rsmD</name>
    <name evidence="3" type="ORF">H8693_03430</name>
</gene>
<dbReference type="PANTHER" id="PTHR43542:SF1">
    <property type="entry name" value="METHYLTRANSFERASE"/>
    <property type="match status" value="1"/>
</dbReference>
<dbReference type="InterPro" id="IPR004398">
    <property type="entry name" value="RNA_MeTrfase_RsmD"/>
</dbReference>
<dbReference type="AlphaFoldDB" id="A0A926DH19"/>
<dbReference type="EMBL" id="JACRSS010000001">
    <property type="protein sequence ID" value="MBC8537988.1"/>
    <property type="molecule type" value="Genomic_DNA"/>
</dbReference>
<dbReference type="RefSeq" id="WP_249279793.1">
    <property type="nucleotide sequence ID" value="NZ_JACRSS010000001.1"/>
</dbReference>
<dbReference type="GO" id="GO:0052913">
    <property type="term" value="F:16S rRNA (guanine(966)-N(2))-methyltransferase activity"/>
    <property type="evidence" value="ECO:0007669"/>
    <property type="project" value="UniProtKB-EC"/>
</dbReference>
<dbReference type="Proteomes" id="UP000617951">
    <property type="component" value="Unassembled WGS sequence"/>
</dbReference>
<dbReference type="Gene3D" id="3.40.50.150">
    <property type="entry name" value="Vaccinia Virus protein VP39"/>
    <property type="match status" value="1"/>
</dbReference>
<name>A0A926DH19_9FIRM</name>
<dbReference type="CDD" id="cd02440">
    <property type="entry name" value="AdoMet_MTases"/>
    <property type="match status" value="1"/>
</dbReference>
<keyword evidence="1 3" id="KW-0489">Methyltransferase</keyword>
<keyword evidence="2 3" id="KW-0808">Transferase</keyword>
<dbReference type="InterPro" id="IPR002052">
    <property type="entry name" value="DNA_methylase_N6_adenine_CS"/>
</dbReference>
<dbReference type="NCBIfam" id="TIGR00095">
    <property type="entry name" value="16S rRNA (guanine(966)-N(2))-methyltransferase RsmD"/>
    <property type="match status" value="1"/>
</dbReference>
<organism evidence="3 4">
    <name type="scientific">Guopingia tenuis</name>
    <dbReference type="NCBI Taxonomy" id="2763656"/>
    <lineage>
        <taxon>Bacteria</taxon>
        <taxon>Bacillati</taxon>
        <taxon>Bacillota</taxon>
        <taxon>Clostridia</taxon>
        <taxon>Christensenellales</taxon>
        <taxon>Christensenellaceae</taxon>
        <taxon>Guopingia</taxon>
    </lineage>
</organism>
<dbReference type="PIRSF" id="PIRSF004553">
    <property type="entry name" value="CHP00095"/>
    <property type="match status" value="1"/>
</dbReference>